<accession>A0A4Y7QA12</accession>
<gene>
    <name evidence="2" type="ORF">BD410DRAFT_128893</name>
</gene>
<feature type="compositionally biased region" description="Low complexity" evidence="1">
    <location>
        <begin position="139"/>
        <end position="152"/>
    </location>
</feature>
<protein>
    <submittedName>
        <fullName evidence="2">Uncharacterized protein</fullName>
    </submittedName>
</protein>
<evidence type="ECO:0000313" key="2">
    <source>
        <dbReference type="EMBL" id="TDL23932.1"/>
    </source>
</evidence>
<evidence type="ECO:0000256" key="1">
    <source>
        <dbReference type="SAM" id="MobiDB-lite"/>
    </source>
</evidence>
<feature type="compositionally biased region" description="Polar residues" evidence="1">
    <location>
        <begin position="128"/>
        <end position="138"/>
    </location>
</feature>
<reference evidence="2 3" key="1">
    <citation type="submission" date="2018-06" db="EMBL/GenBank/DDBJ databases">
        <title>A transcriptomic atlas of mushroom development highlights an independent origin of complex multicellularity.</title>
        <authorList>
            <consortium name="DOE Joint Genome Institute"/>
            <person name="Krizsan K."/>
            <person name="Almasi E."/>
            <person name="Merenyi Z."/>
            <person name="Sahu N."/>
            <person name="Viragh M."/>
            <person name="Koszo T."/>
            <person name="Mondo S."/>
            <person name="Kiss B."/>
            <person name="Balint B."/>
            <person name="Kues U."/>
            <person name="Barry K."/>
            <person name="Hegedus J.C."/>
            <person name="Henrissat B."/>
            <person name="Johnson J."/>
            <person name="Lipzen A."/>
            <person name="Ohm R."/>
            <person name="Nagy I."/>
            <person name="Pangilinan J."/>
            <person name="Yan J."/>
            <person name="Xiong Y."/>
            <person name="Grigoriev I.V."/>
            <person name="Hibbett D.S."/>
            <person name="Nagy L.G."/>
        </authorList>
    </citation>
    <scope>NUCLEOTIDE SEQUENCE [LARGE SCALE GENOMIC DNA]</scope>
    <source>
        <strain evidence="2 3">SZMC22713</strain>
    </source>
</reference>
<keyword evidence="3" id="KW-1185">Reference proteome</keyword>
<feature type="compositionally biased region" description="Polar residues" evidence="1">
    <location>
        <begin position="91"/>
        <end position="105"/>
    </location>
</feature>
<dbReference type="VEuPathDB" id="FungiDB:BD410DRAFT_128893"/>
<proteinExistence type="predicted"/>
<feature type="region of interest" description="Disordered" evidence="1">
    <location>
        <begin position="128"/>
        <end position="154"/>
    </location>
</feature>
<feature type="compositionally biased region" description="Low complexity" evidence="1">
    <location>
        <begin position="38"/>
        <end position="57"/>
    </location>
</feature>
<name>A0A4Y7QA12_9AGAM</name>
<dbReference type="Proteomes" id="UP000294933">
    <property type="component" value="Unassembled WGS sequence"/>
</dbReference>
<organism evidence="2 3">
    <name type="scientific">Rickenella mellea</name>
    <dbReference type="NCBI Taxonomy" id="50990"/>
    <lineage>
        <taxon>Eukaryota</taxon>
        <taxon>Fungi</taxon>
        <taxon>Dikarya</taxon>
        <taxon>Basidiomycota</taxon>
        <taxon>Agaricomycotina</taxon>
        <taxon>Agaricomycetes</taxon>
        <taxon>Hymenochaetales</taxon>
        <taxon>Rickenellaceae</taxon>
        <taxon>Rickenella</taxon>
    </lineage>
</organism>
<feature type="region of interest" description="Disordered" evidence="1">
    <location>
        <begin position="24"/>
        <end position="111"/>
    </location>
</feature>
<sequence>MATMSKSNWNIECLSILLAPSENVRQHKDDNQPPLHEVSVPHQRSRSSSVSSAATARPGTPGGSSTDDPRARTMSGTTLCDYSSIGDLSRPVSSASTAAKRSNSVPLMPTPGLLPGATGLLIGCHRNSGGTDSLTTQMNANSNGPSSSDDNGQLNSLRVDVEKVAPSIKDGERVSAPFSAPARGAQETRGWWRYIFG</sequence>
<evidence type="ECO:0000313" key="3">
    <source>
        <dbReference type="Proteomes" id="UP000294933"/>
    </source>
</evidence>
<dbReference type="AlphaFoldDB" id="A0A4Y7QA12"/>
<dbReference type="EMBL" id="ML170168">
    <property type="protein sequence ID" value="TDL23932.1"/>
    <property type="molecule type" value="Genomic_DNA"/>
</dbReference>